<feature type="transmembrane region" description="Helical" evidence="17">
    <location>
        <begin position="518"/>
        <end position="537"/>
    </location>
</feature>
<evidence type="ECO:0000256" key="13">
    <source>
        <dbReference type="ARBA" id="ARBA00023136"/>
    </source>
</evidence>
<sequence>MGITRSRNPLAFLPSQVTFWASAVYLALFALLLVVHTTVPSAPTSATPAPGIDIEQAWLDLRVLSSSYHPWGSRANDDVREYLLDRIRRILRENEIGYKTVYATERGLVSQTEEPQLVTVFANDTSNFTALDDWTHAPITLYGESTNLIVYIRGTEDDAGDWWNSTEAYSGPSGVLVNAHYDSVASGFGATDDGVGVVTILQLISHFTAQGRRPRRGIIALLNNGEENGLYGARNYVNHPVAPFAHTFLNLEGAGAGGRAILFRSTDAEVTKAYAKSPYPFGTVVSADGFKRGFIRSGTDYSVFTEELNIRGLDVAFYEPRARYHTNQDGARDTSRDSVWHMLSAAIATMQQLTSDRSDDFEGATDKNGRVDAGKGSDSFYFDLLGRTIVVGKLHTLFALSVTLLVVGPIIFILLEVLLRKNDKWYLLAGKRYLHSSDDDESVRLHGRRGLFRFVFAFVVASGITILLAYLLTKANPYIAYSSEYAVWAMFLSAWFAIAWLLLAGAANIRPTALHRMFCLLWLYILTWIALVFTTIGEHQFQIASGYFVVVYNFTAHLALLISYLELFALPTKQKYVETALGAQPDSGSVRPTSRSSRRLLDNAGAADDTEEPTERSSLLSHTDDRANKRATTMFGRRRADRDEVPDDVDEPLLNRAYLDEQAWSSSLPNLTWILQFLILVPINIIIVGQVALMITSATHQTPADGNSVLPVYLFMAVLGVLLLLPLSPFLHRFTYHIPTFLTLVFIGCLAYNLLAFPFSRDARMKYYFVQQMNLASGENNVTLSGLDGYVQAVVAEMPSAAGRTVSCGEDASPLAKRRGLVSCSWHGLPPNVVPKGYTAPEAMTKGNHTKQLKPYQKWLDLNVTHDGDSALFSLRGLNTKICRLEFENAVNAVAVEGGSTSPLQRAVGPDGSNRVTLFSREWDKHFNVNVTWSAGSAVQSGNQKERGGAATGQRGRAWCSWADANKNGAIPAYDELHRFEPVWSVASKSADGLFEGFKDFVV</sequence>
<evidence type="ECO:0000256" key="16">
    <source>
        <dbReference type="SAM" id="MobiDB-lite"/>
    </source>
</evidence>
<keyword evidence="7 17" id="KW-0812">Transmembrane</keyword>
<feature type="transmembrane region" description="Helical" evidence="17">
    <location>
        <begin position="543"/>
        <end position="565"/>
    </location>
</feature>
<keyword evidence="10 15" id="KW-0862">Zinc</keyword>
<keyword evidence="11 17" id="KW-1133">Transmembrane helix</keyword>
<keyword evidence="8 15" id="KW-0479">Metal-binding</keyword>
<feature type="domain" description="Vacuolar membrane protease transmembrane" evidence="20">
    <location>
        <begin position="452"/>
        <end position="738"/>
    </location>
</feature>
<feature type="transmembrane region" description="Helical" evidence="17">
    <location>
        <begin position="397"/>
        <end position="419"/>
    </location>
</feature>
<feature type="region of interest" description="Disordered" evidence="16">
    <location>
        <begin position="583"/>
        <end position="623"/>
    </location>
</feature>
<dbReference type="FunFam" id="3.40.630.10:FF:000057">
    <property type="entry name" value="Vacuolar membrane protease"/>
    <property type="match status" value="1"/>
</dbReference>
<dbReference type="GO" id="GO:0046872">
    <property type="term" value="F:metal ion binding"/>
    <property type="evidence" value="ECO:0007669"/>
    <property type="project" value="UniProtKB-KW"/>
</dbReference>
<dbReference type="InterPro" id="IPR053975">
    <property type="entry name" value="PFF1_C"/>
</dbReference>
<keyword evidence="12" id="KW-0482">Metalloprotease</keyword>
<dbReference type="EC" id="3.4.-.-" evidence="15"/>
<dbReference type="InterPro" id="IPR007484">
    <property type="entry name" value="Peptidase_M28"/>
</dbReference>
<dbReference type="InterPro" id="IPR053976">
    <property type="entry name" value="PFF1_TM"/>
</dbReference>
<evidence type="ECO:0000256" key="15">
    <source>
        <dbReference type="RuleBase" id="RU361240"/>
    </source>
</evidence>
<dbReference type="GO" id="GO:0006508">
    <property type="term" value="P:proteolysis"/>
    <property type="evidence" value="ECO:0007669"/>
    <property type="project" value="UniProtKB-KW"/>
</dbReference>
<feature type="transmembrane region" description="Helical" evidence="17">
    <location>
        <begin position="734"/>
        <end position="755"/>
    </location>
</feature>
<dbReference type="Proteomes" id="UP000799539">
    <property type="component" value="Unassembled WGS sequence"/>
</dbReference>
<evidence type="ECO:0000256" key="11">
    <source>
        <dbReference type="ARBA" id="ARBA00022989"/>
    </source>
</evidence>
<reference evidence="21" key="1">
    <citation type="journal article" date="2020" name="Stud. Mycol.">
        <title>101 Dothideomycetes genomes: a test case for predicting lifestyles and emergence of pathogens.</title>
        <authorList>
            <person name="Haridas S."/>
            <person name="Albert R."/>
            <person name="Binder M."/>
            <person name="Bloem J."/>
            <person name="Labutti K."/>
            <person name="Salamov A."/>
            <person name="Andreopoulos B."/>
            <person name="Baker S."/>
            <person name="Barry K."/>
            <person name="Bills G."/>
            <person name="Bluhm B."/>
            <person name="Cannon C."/>
            <person name="Castanera R."/>
            <person name="Culley D."/>
            <person name="Daum C."/>
            <person name="Ezra D."/>
            <person name="Gonzalez J."/>
            <person name="Henrissat B."/>
            <person name="Kuo A."/>
            <person name="Liang C."/>
            <person name="Lipzen A."/>
            <person name="Lutzoni F."/>
            <person name="Magnuson J."/>
            <person name="Mondo S."/>
            <person name="Nolan M."/>
            <person name="Ohm R."/>
            <person name="Pangilinan J."/>
            <person name="Park H.-J."/>
            <person name="Ramirez L."/>
            <person name="Alfaro M."/>
            <person name="Sun H."/>
            <person name="Tritt A."/>
            <person name="Yoshinaga Y."/>
            <person name="Zwiers L.-H."/>
            <person name="Turgeon B."/>
            <person name="Goodwin S."/>
            <person name="Spatafora J."/>
            <person name="Crous P."/>
            <person name="Grigoriev I."/>
        </authorList>
    </citation>
    <scope>NUCLEOTIDE SEQUENCE</scope>
    <source>
        <strain evidence="21">SCOH1-5</strain>
    </source>
</reference>
<keyword evidence="5" id="KW-0926">Vacuole</keyword>
<feature type="transmembrane region" description="Helical" evidence="17">
    <location>
        <begin position="708"/>
        <end position="727"/>
    </location>
</feature>
<protein>
    <recommendedName>
        <fullName evidence="15">Peptide hydrolase</fullName>
        <ecNumber evidence="15">3.4.-.-</ecNumber>
    </recommendedName>
</protein>
<comment type="similarity">
    <text evidence="4 15">Belongs to the peptidase M28 family.</text>
</comment>
<evidence type="ECO:0000259" key="19">
    <source>
        <dbReference type="Pfam" id="PF22250"/>
    </source>
</evidence>
<comment type="function">
    <text evidence="2">May be involved in vacuolar sorting and osmoregulation.</text>
</comment>
<proteinExistence type="inferred from homology"/>
<keyword evidence="14" id="KW-0325">Glycoprotein</keyword>
<evidence type="ECO:0000256" key="6">
    <source>
        <dbReference type="ARBA" id="ARBA00022670"/>
    </source>
</evidence>
<keyword evidence="13 17" id="KW-0472">Membrane</keyword>
<name>A0A6A6F2N5_9PEZI</name>
<evidence type="ECO:0000256" key="12">
    <source>
        <dbReference type="ARBA" id="ARBA00023049"/>
    </source>
</evidence>
<evidence type="ECO:0000256" key="2">
    <source>
        <dbReference type="ARBA" id="ARBA00003273"/>
    </source>
</evidence>
<comment type="cofactor">
    <cofactor evidence="1">
        <name>Zn(2+)</name>
        <dbReference type="ChEBI" id="CHEBI:29105"/>
    </cofactor>
</comment>
<dbReference type="Pfam" id="PF22250">
    <property type="entry name" value="PFF1_C"/>
    <property type="match status" value="1"/>
</dbReference>
<feature type="compositionally biased region" description="Polar residues" evidence="16">
    <location>
        <begin position="586"/>
        <end position="595"/>
    </location>
</feature>
<evidence type="ECO:0000313" key="21">
    <source>
        <dbReference type="EMBL" id="KAF2207480.1"/>
    </source>
</evidence>
<feature type="domain" description="Peptidase M28" evidence="18">
    <location>
        <begin position="172"/>
        <end position="349"/>
    </location>
</feature>
<keyword evidence="9 15" id="KW-0378">Hydrolase</keyword>
<evidence type="ECO:0000256" key="10">
    <source>
        <dbReference type="ARBA" id="ARBA00022833"/>
    </source>
</evidence>
<dbReference type="AlphaFoldDB" id="A0A6A6F2N5"/>
<dbReference type="EMBL" id="ML992703">
    <property type="protein sequence ID" value="KAF2207480.1"/>
    <property type="molecule type" value="Genomic_DNA"/>
</dbReference>
<dbReference type="PANTHER" id="PTHR12147:SF58">
    <property type="entry name" value="VACUOLAR MEMBRANE PROTEASE"/>
    <property type="match status" value="1"/>
</dbReference>
<evidence type="ECO:0000256" key="9">
    <source>
        <dbReference type="ARBA" id="ARBA00022801"/>
    </source>
</evidence>
<gene>
    <name evidence="21" type="ORF">CERZMDRAFT_107782</name>
</gene>
<dbReference type="CDD" id="cd03875">
    <property type="entry name" value="M28_Fxna_like"/>
    <property type="match status" value="1"/>
</dbReference>
<evidence type="ECO:0000256" key="17">
    <source>
        <dbReference type="SAM" id="Phobius"/>
    </source>
</evidence>
<dbReference type="InterPro" id="IPR045175">
    <property type="entry name" value="M28_fam"/>
</dbReference>
<evidence type="ECO:0000256" key="14">
    <source>
        <dbReference type="ARBA" id="ARBA00023180"/>
    </source>
</evidence>
<evidence type="ECO:0000259" key="20">
    <source>
        <dbReference type="Pfam" id="PF22251"/>
    </source>
</evidence>
<evidence type="ECO:0000256" key="4">
    <source>
        <dbReference type="ARBA" id="ARBA00010918"/>
    </source>
</evidence>
<dbReference type="PANTHER" id="PTHR12147">
    <property type="entry name" value="METALLOPEPTIDASE M28 FAMILY MEMBER"/>
    <property type="match status" value="1"/>
</dbReference>
<keyword evidence="22" id="KW-1185">Reference proteome</keyword>
<evidence type="ECO:0000256" key="7">
    <source>
        <dbReference type="ARBA" id="ARBA00022692"/>
    </source>
</evidence>
<dbReference type="GO" id="GO:0008235">
    <property type="term" value="F:metalloexopeptidase activity"/>
    <property type="evidence" value="ECO:0007669"/>
    <property type="project" value="InterPro"/>
</dbReference>
<evidence type="ECO:0000256" key="5">
    <source>
        <dbReference type="ARBA" id="ARBA00022554"/>
    </source>
</evidence>
<feature type="transmembrane region" description="Helical" evidence="17">
    <location>
        <begin position="451"/>
        <end position="473"/>
    </location>
</feature>
<feature type="transmembrane region" description="Helical" evidence="17">
    <location>
        <begin position="485"/>
        <end position="506"/>
    </location>
</feature>
<evidence type="ECO:0000256" key="8">
    <source>
        <dbReference type="ARBA" id="ARBA00022723"/>
    </source>
</evidence>
<dbReference type="GO" id="GO:0005774">
    <property type="term" value="C:vacuolar membrane"/>
    <property type="evidence" value="ECO:0007669"/>
    <property type="project" value="UniProtKB-SubCell"/>
</dbReference>
<dbReference type="SUPFAM" id="SSF53187">
    <property type="entry name" value="Zn-dependent exopeptidases"/>
    <property type="match status" value="1"/>
</dbReference>
<accession>A0A6A6F2N5</accession>
<dbReference type="Pfam" id="PF04389">
    <property type="entry name" value="Peptidase_M28"/>
    <property type="match status" value="1"/>
</dbReference>
<organism evidence="21 22">
    <name type="scientific">Cercospora zeae-maydis SCOH1-5</name>
    <dbReference type="NCBI Taxonomy" id="717836"/>
    <lineage>
        <taxon>Eukaryota</taxon>
        <taxon>Fungi</taxon>
        <taxon>Dikarya</taxon>
        <taxon>Ascomycota</taxon>
        <taxon>Pezizomycotina</taxon>
        <taxon>Dothideomycetes</taxon>
        <taxon>Dothideomycetidae</taxon>
        <taxon>Mycosphaerellales</taxon>
        <taxon>Mycosphaerellaceae</taxon>
        <taxon>Cercospora</taxon>
    </lineage>
</organism>
<evidence type="ECO:0000256" key="1">
    <source>
        <dbReference type="ARBA" id="ARBA00001947"/>
    </source>
</evidence>
<feature type="transmembrane region" description="Helical" evidence="17">
    <location>
        <begin position="12"/>
        <end position="35"/>
    </location>
</feature>
<evidence type="ECO:0000259" key="18">
    <source>
        <dbReference type="Pfam" id="PF04389"/>
    </source>
</evidence>
<evidence type="ECO:0000256" key="3">
    <source>
        <dbReference type="ARBA" id="ARBA00004128"/>
    </source>
</evidence>
<evidence type="ECO:0000313" key="22">
    <source>
        <dbReference type="Proteomes" id="UP000799539"/>
    </source>
</evidence>
<comment type="subcellular location">
    <subcellularLocation>
        <location evidence="3">Vacuole membrane</location>
        <topology evidence="3">Multi-pass membrane protein</topology>
    </subcellularLocation>
</comment>
<dbReference type="OrthoDB" id="76293at2759"/>
<dbReference type="Pfam" id="PF22251">
    <property type="entry name" value="PFF1_TM"/>
    <property type="match status" value="1"/>
</dbReference>
<feature type="domain" description="Vacuolar membrane protease C-terminal" evidence="19">
    <location>
        <begin position="765"/>
        <end position="995"/>
    </location>
</feature>
<dbReference type="Gene3D" id="3.40.630.10">
    <property type="entry name" value="Zn peptidases"/>
    <property type="match status" value="1"/>
</dbReference>
<feature type="transmembrane region" description="Helical" evidence="17">
    <location>
        <begin position="673"/>
        <end position="696"/>
    </location>
</feature>
<keyword evidence="6 15" id="KW-0645">Protease</keyword>
<dbReference type="InterPro" id="IPR048024">
    <property type="entry name" value="Fxna-like_M28_dom"/>
</dbReference>